<evidence type="ECO:0000256" key="9">
    <source>
        <dbReference type="SAM" id="MobiDB-lite"/>
    </source>
</evidence>
<gene>
    <name evidence="11" type="ORF">GCM10023322_58830</name>
</gene>
<evidence type="ECO:0000256" key="3">
    <source>
        <dbReference type="ARBA" id="ARBA00022679"/>
    </source>
</evidence>
<comment type="caution">
    <text evidence="11">The sequence shown here is derived from an EMBL/GenBank/DDBJ whole genome shotgun (WGS) entry which is preliminary data.</text>
</comment>
<keyword evidence="2" id="KW-0723">Serine/threonine-protein kinase</keyword>
<dbReference type="InterPro" id="IPR011990">
    <property type="entry name" value="TPR-like_helical_dom_sf"/>
</dbReference>
<dbReference type="Pfam" id="PF00069">
    <property type="entry name" value="Pkinase"/>
    <property type="match status" value="1"/>
</dbReference>
<evidence type="ECO:0000256" key="1">
    <source>
        <dbReference type="ARBA" id="ARBA00012513"/>
    </source>
</evidence>
<dbReference type="PROSITE" id="PS50011">
    <property type="entry name" value="PROTEIN_KINASE_DOM"/>
    <property type="match status" value="1"/>
</dbReference>
<keyword evidence="12" id="KW-1185">Reference proteome</keyword>
<protein>
    <recommendedName>
        <fullName evidence="1">non-specific serine/threonine protein kinase</fullName>
        <ecNumber evidence="1">2.7.11.1</ecNumber>
    </recommendedName>
</protein>
<dbReference type="Proteomes" id="UP001501570">
    <property type="component" value="Unassembled WGS sequence"/>
</dbReference>
<evidence type="ECO:0000256" key="4">
    <source>
        <dbReference type="ARBA" id="ARBA00022741"/>
    </source>
</evidence>
<dbReference type="EMBL" id="BAABJQ010000021">
    <property type="protein sequence ID" value="GAA5194439.1"/>
    <property type="molecule type" value="Genomic_DNA"/>
</dbReference>
<evidence type="ECO:0000256" key="8">
    <source>
        <dbReference type="ARBA" id="ARBA00048679"/>
    </source>
</evidence>
<organism evidence="11 12">
    <name type="scientific">Rugosimonospora acidiphila</name>
    <dbReference type="NCBI Taxonomy" id="556531"/>
    <lineage>
        <taxon>Bacteria</taxon>
        <taxon>Bacillati</taxon>
        <taxon>Actinomycetota</taxon>
        <taxon>Actinomycetes</taxon>
        <taxon>Micromonosporales</taxon>
        <taxon>Micromonosporaceae</taxon>
        <taxon>Rugosimonospora</taxon>
    </lineage>
</organism>
<reference evidence="12" key="1">
    <citation type="journal article" date="2019" name="Int. J. Syst. Evol. Microbiol.">
        <title>The Global Catalogue of Microorganisms (GCM) 10K type strain sequencing project: providing services to taxonomists for standard genome sequencing and annotation.</title>
        <authorList>
            <consortium name="The Broad Institute Genomics Platform"/>
            <consortium name="The Broad Institute Genome Sequencing Center for Infectious Disease"/>
            <person name="Wu L."/>
            <person name="Ma J."/>
        </authorList>
    </citation>
    <scope>NUCLEOTIDE SEQUENCE [LARGE SCALE GENOMIC DNA]</scope>
    <source>
        <strain evidence="12">JCM 18304</strain>
    </source>
</reference>
<comment type="catalytic activity">
    <reaction evidence="8">
        <text>L-seryl-[protein] + ATP = O-phospho-L-seryl-[protein] + ADP + H(+)</text>
        <dbReference type="Rhea" id="RHEA:17989"/>
        <dbReference type="Rhea" id="RHEA-COMP:9863"/>
        <dbReference type="Rhea" id="RHEA-COMP:11604"/>
        <dbReference type="ChEBI" id="CHEBI:15378"/>
        <dbReference type="ChEBI" id="CHEBI:29999"/>
        <dbReference type="ChEBI" id="CHEBI:30616"/>
        <dbReference type="ChEBI" id="CHEBI:83421"/>
        <dbReference type="ChEBI" id="CHEBI:456216"/>
        <dbReference type="EC" id="2.7.11.1"/>
    </reaction>
</comment>
<dbReference type="Pfam" id="PF16918">
    <property type="entry name" value="PknG_TPR"/>
    <property type="match status" value="1"/>
</dbReference>
<accession>A0ABP9SD47</accession>
<comment type="catalytic activity">
    <reaction evidence="7">
        <text>L-threonyl-[protein] + ATP = O-phospho-L-threonyl-[protein] + ADP + H(+)</text>
        <dbReference type="Rhea" id="RHEA:46608"/>
        <dbReference type="Rhea" id="RHEA-COMP:11060"/>
        <dbReference type="Rhea" id="RHEA-COMP:11605"/>
        <dbReference type="ChEBI" id="CHEBI:15378"/>
        <dbReference type="ChEBI" id="CHEBI:30013"/>
        <dbReference type="ChEBI" id="CHEBI:30616"/>
        <dbReference type="ChEBI" id="CHEBI:61977"/>
        <dbReference type="ChEBI" id="CHEBI:456216"/>
        <dbReference type="EC" id="2.7.11.1"/>
    </reaction>
</comment>
<name>A0ABP9SD47_9ACTN</name>
<evidence type="ECO:0000313" key="11">
    <source>
        <dbReference type="EMBL" id="GAA5194439.1"/>
    </source>
</evidence>
<dbReference type="SUPFAM" id="SSF48452">
    <property type="entry name" value="TPR-like"/>
    <property type="match status" value="1"/>
</dbReference>
<evidence type="ECO:0000256" key="7">
    <source>
        <dbReference type="ARBA" id="ARBA00047899"/>
    </source>
</evidence>
<evidence type="ECO:0000256" key="6">
    <source>
        <dbReference type="ARBA" id="ARBA00022840"/>
    </source>
</evidence>
<feature type="region of interest" description="Disordered" evidence="9">
    <location>
        <begin position="287"/>
        <end position="306"/>
    </location>
</feature>
<evidence type="ECO:0000313" key="12">
    <source>
        <dbReference type="Proteomes" id="UP001501570"/>
    </source>
</evidence>
<evidence type="ECO:0000256" key="2">
    <source>
        <dbReference type="ARBA" id="ARBA00022527"/>
    </source>
</evidence>
<dbReference type="SUPFAM" id="SSF56112">
    <property type="entry name" value="Protein kinase-like (PK-like)"/>
    <property type="match status" value="1"/>
</dbReference>
<dbReference type="PANTHER" id="PTHR24363:SF0">
    <property type="entry name" value="SERINE_THREONINE KINASE LIKE DOMAIN CONTAINING 1"/>
    <property type="match status" value="1"/>
</dbReference>
<dbReference type="Gene3D" id="1.10.510.10">
    <property type="entry name" value="Transferase(Phosphotransferase) domain 1"/>
    <property type="match status" value="1"/>
</dbReference>
<evidence type="ECO:0000259" key="10">
    <source>
        <dbReference type="PROSITE" id="PS50011"/>
    </source>
</evidence>
<dbReference type="RefSeq" id="WP_345635068.1">
    <property type="nucleotide sequence ID" value="NZ_BAABJQ010000021.1"/>
</dbReference>
<feature type="domain" description="Protein kinase" evidence="10">
    <location>
        <begin position="124"/>
        <end position="379"/>
    </location>
</feature>
<dbReference type="Gene3D" id="1.25.40.10">
    <property type="entry name" value="Tetratricopeptide repeat domain"/>
    <property type="match status" value="1"/>
</dbReference>
<evidence type="ECO:0000256" key="5">
    <source>
        <dbReference type="ARBA" id="ARBA00022777"/>
    </source>
</evidence>
<dbReference type="PANTHER" id="PTHR24363">
    <property type="entry name" value="SERINE/THREONINE PROTEIN KINASE"/>
    <property type="match status" value="1"/>
</dbReference>
<keyword evidence="3" id="KW-0808">Transferase</keyword>
<dbReference type="CDD" id="cd14014">
    <property type="entry name" value="STKc_PknB_like"/>
    <property type="match status" value="1"/>
</dbReference>
<keyword evidence="6" id="KW-0067">ATP-binding</keyword>
<dbReference type="SMART" id="SM00220">
    <property type="entry name" value="S_TKc"/>
    <property type="match status" value="1"/>
</dbReference>
<keyword evidence="5 11" id="KW-0418">Kinase</keyword>
<dbReference type="InterPro" id="IPR000719">
    <property type="entry name" value="Prot_kinase_dom"/>
</dbReference>
<dbReference type="GO" id="GO:0016301">
    <property type="term" value="F:kinase activity"/>
    <property type="evidence" value="ECO:0007669"/>
    <property type="project" value="UniProtKB-KW"/>
</dbReference>
<dbReference type="InterPro" id="IPR031636">
    <property type="entry name" value="PknG_TPR"/>
</dbReference>
<proteinExistence type="predicted"/>
<dbReference type="Gene3D" id="3.30.200.20">
    <property type="entry name" value="Phosphorylase Kinase, domain 1"/>
    <property type="match status" value="1"/>
</dbReference>
<sequence>MTTTRRRTCADRGCPGKVDEDGFCLKWGYPCDGKAGPPEPVTVPGMRIPTSPRVNPWDEPVEIPPTSGQDPLVLPTDDFAVPETRRYCPACHRRVQRVAGFCSSCGTRYSLTPPLRKGEVLAGHEIIRALGHGGVGWVFLAADLDTDRKLRVLKGQRNPRDRNAREAFELERRALVDLDHPGIVAITRVVPPQVPDGVFYLAMEYVRGRTLEDARLTAGSAGQPVAAVAAQVLSWGEQILEALGYLHQSGWLYCDLKPDNVMLTGTRIKIIDFGAVRRIDDRTSTPWGTRGFEAPEVQERGPAGPSVRSDLYTVGRTLGALTLATRTTEFLRRFPPGTDPRSIVTRDTLDPFIRLLARATATDPADRFGTAEQMREQLAGVRRQLLAVHEGTPQPGRSVLFSPVSREFAQHLDVGEVDPLDAVRALPVPLVAADDPAVSFLASLGSLDPAQQLAALEGPPVDSPAVAYHRIRALLAAGRPGEAREAAGALPDRPGDWSGWWHRGLVALAGADHAAARQWFDRVYGWLPGEIAARLGNAVASELARDWPAAAGDYRGVWRTDHSAVAAGFGLARALLAVKDRSAAAEVLLAVPAGAAAAVTARTGAIDLLIEPADAARFADVLRAAAIVEELNVPGSQGLRLRIRVLRAALNCTDRPDRHPGGLFGEPVDENGLRWALYRQLRRLAEQTRDSVLRCALVDLSYTFRPATWW</sequence>
<keyword evidence="4" id="KW-0547">Nucleotide-binding</keyword>
<dbReference type="InterPro" id="IPR011009">
    <property type="entry name" value="Kinase-like_dom_sf"/>
</dbReference>
<dbReference type="EC" id="2.7.11.1" evidence="1"/>